<dbReference type="Proteomes" id="UP001175000">
    <property type="component" value="Unassembled WGS sequence"/>
</dbReference>
<comment type="caution">
    <text evidence="8">The sequence shown here is derived from an EMBL/GenBank/DDBJ whole genome shotgun (WGS) entry which is preliminary data.</text>
</comment>
<evidence type="ECO:0000259" key="7">
    <source>
        <dbReference type="Pfam" id="PF00082"/>
    </source>
</evidence>
<feature type="compositionally biased region" description="Acidic residues" evidence="6">
    <location>
        <begin position="522"/>
        <end position="531"/>
    </location>
</feature>
<accession>A0AA39U493</accession>
<evidence type="ECO:0000256" key="4">
    <source>
        <dbReference type="ARBA" id="ARBA00022825"/>
    </source>
</evidence>
<evidence type="ECO:0000256" key="3">
    <source>
        <dbReference type="ARBA" id="ARBA00022801"/>
    </source>
</evidence>
<feature type="active site" description="Charge relay system" evidence="5">
    <location>
        <position position="593"/>
    </location>
</feature>
<keyword evidence="9" id="KW-1185">Reference proteome</keyword>
<dbReference type="Gene3D" id="3.40.50.200">
    <property type="entry name" value="Peptidase S8/S53 domain"/>
    <property type="match status" value="1"/>
</dbReference>
<feature type="region of interest" description="Disordered" evidence="6">
    <location>
        <begin position="263"/>
        <end position="287"/>
    </location>
</feature>
<dbReference type="InterPro" id="IPR036852">
    <property type="entry name" value="Peptidase_S8/S53_dom_sf"/>
</dbReference>
<feature type="active site" description="Charge relay system" evidence="5">
    <location>
        <position position="646"/>
    </location>
</feature>
<dbReference type="CDD" id="cd00306">
    <property type="entry name" value="Peptidases_S8_S53"/>
    <property type="match status" value="1"/>
</dbReference>
<evidence type="ECO:0000313" key="9">
    <source>
        <dbReference type="Proteomes" id="UP001175000"/>
    </source>
</evidence>
<protein>
    <recommendedName>
        <fullName evidence="7">Peptidase S8/S53 domain-containing protein</fullName>
    </recommendedName>
</protein>
<organism evidence="8 9">
    <name type="scientific">Immersiella caudata</name>
    <dbReference type="NCBI Taxonomy" id="314043"/>
    <lineage>
        <taxon>Eukaryota</taxon>
        <taxon>Fungi</taxon>
        <taxon>Dikarya</taxon>
        <taxon>Ascomycota</taxon>
        <taxon>Pezizomycotina</taxon>
        <taxon>Sordariomycetes</taxon>
        <taxon>Sordariomycetidae</taxon>
        <taxon>Sordariales</taxon>
        <taxon>Lasiosphaeriaceae</taxon>
        <taxon>Immersiella</taxon>
    </lineage>
</organism>
<evidence type="ECO:0000256" key="2">
    <source>
        <dbReference type="ARBA" id="ARBA00022670"/>
    </source>
</evidence>
<keyword evidence="3 5" id="KW-0378">Hydrolase</keyword>
<feature type="compositionally biased region" description="Polar residues" evidence="6">
    <location>
        <begin position="197"/>
        <end position="207"/>
    </location>
</feature>
<evidence type="ECO:0000313" key="8">
    <source>
        <dbReference type="EMBL" id="KAK0612123.1"/>
    </source>
</evidence>
<feature type="domain" description="Peptidase S8/S53" evidence="7">
    <location>
        <begin position="587"/>
        <end position="823"/>
    </location>
</feature>
<feature type="active site" description="Charge relay system" evidence="5">
    <location>
        <position position="804"/>
    </location>
</feature>
<comment type="similarity">
    <text evidence="1 5">Belongs to the peptidase S8 family.</text>
</comment>
<dbReference type="GO" id="GO:0006508">
    <property type="term" value="P:proteolysis"/>
    <property type="evidence" value="ECO:0007669"/>
    <property type="project" value="UniProtKB-KW"/>
</dbReference>
<dbReference type="InterPro" id="IPR050131">
    <property type="entry name" value="Peptidase_S8_subtilisin-like"/>
</dbReference>
<evidence type="ECO:0000256" key="1">
    <source>
        <dbReference type="ARBA" id="ARBA00011073"/>
    </source>
</evidence>
<keyword evidence="2 5" id="KW-0645">Protease</keyword>
<reference evidence="8" key="1">
    <citation type="submission" date="2023-06" db="EMBL/GenBank/DDBJ databases">
        <title>Genome-scale phylogeny and comparative genomics of the fungal order Sordariales.</title>
        <authorList>
            <consortium name="Lawrence Berkeley National Laboratory"/>
            <person name="Hensen N."/>
            <person name="Bonometti L."/>
            <person name="Westerberg I."/>
            <person name="Brannstrom I.O."/>
            <person name="Guillou S."/>
            <person name="Cros-Aarteil S."/>
            <person name="Calhoun S."/>
            <person name="Haridas S."/>
            <person name="Kuo A."/>
            <person name="Mondo S."/>
            <person name="Pangilinan J."/>
            <person name="Riley R."/>
            <person name="Labutti K."/>
            <person name="Andreopoulos B."/>
            <person name="Lipzen A."/>
            <person name="Chen C."/>
            <person name="Yanf M."/>
            <person name="Daum C."/>
            <person name="Ng V."/>
            <person name="Clum A."/>
            <person name="Steindorff A."/>
            <person name="Ohm R."/>
            <person name="Martin F."/>
            <person name="Silar P."/>
            <person name="Natvig D."/>
            <person name="Lalanne C."/>
            <person name="Gautier V."/>
            <person name="Ament-Velasquez S.L."/>
            <person name="Kruys A."/>
            <person name="Hutchinson M.I."/>
            <person name="Powell A.J."/>
            <person name="Barry K."/>
            <person name="Miller A.N."/>
            <person name="Grigoriev I.V."/>
            <person name="Debuchy R."/>
            <person name="Gladieux P."/>
            <person name="Thoren M.H."/>
            <person name="Johannesson H."/>
        </authorList>
    </citation>
    <scope>NUCLEOTIDE SEQUENCE</scope>
    <source>
        <strain evidence="8">CBS 606.72</strain>
    </source>
</reference>
<dbReference type="AlphaFoldDB" id="A0AA39U493"/>
<dbReference type="PROSITE" id="PS51892">
    <property type="entry name" value="SUBTILASE"/>
    <property type="match status" value="1"/>
</dbReference>
<dbReference type="SUPFAM" id="SSF52743">
    <property type="entry name" value="Subtilisin-like"/>
    <property type="match status" value="1"/>
</dbReference>
<keyword evidence="4 5" id="KW-0720">Serine protease</keyword>
<feature type="region of interest" description="Disordered" evidence="6">
    <location>
        <begin position="495"/>
        <end position="532"/>
    </location>
</feature>
<feature type="region of interest" description="Disordered" evidence="6">
    <location>
        <begin position="163"/>
        <end position="210"/>
    </location>
</feature>
<dbReference type="EMBL" id="JAULSU010000007">
    <property type="protein sequence ID" value="KAK0612123.1"/>
    <property type="molecule type" value="Genomic_DNA"/>
</dbReference>
<dbReference type="GO" id="GO:0004252">
    <property type="term" value="F:serine-type endopeptidase activity"/>
    <property type="evidence" value="ECO:0007669"/>
    <property type="project" value="UniProtKB-UniRule"/>
</dbReference>
<dbReference type="PANTHER" id="PTHR43806">
    <property type="entry name" value="PEPTIDASE S8"/>
    <property type="match status" value="1"/>
</dbReference>
<dbReference type="Pfam" id="PF00082">
    <property type="entry name" value="Peptidase_S8"/>
    <property type="match status" value="1"/>
</dbReference>
<feature type="compositionally biased region" description="Basic and acidic residues" evidence="6">
    <location>
        <begin position="495"/>
        <end position="505"/>
    </location>
</feature>
<gene>
    <name evidence="8" type="ORF">B0T14DRAFT_341329</name>
</gene>
<proteinExistence type="inferred from homology"/>
<name>A0AA39U493_9PEZI</name>
<dbReference type="InterPro" id="IPR000209">
    <property type="entry name" value="Peptidase_S8/S53_dom"/>
</dbReference>
<dbReference type="PANTHER" id="PTHR43806:SF11">
    <property type="entry name" value="CEREVISIN-RELATED"/>
    <property type="match status" value="1"/>
</dbReference>
<feature type="region of interest" description="Disordered" evidence="6">
    <location>
        <begin position="57"/>
        <end position="80"/>
    </location>
</feature>
<sequence length="921" mass="102198">MDYFKFWTLKKALSDAEGQLTQGSLASVTSAVRGILSSSNVGQVLDQFLATSSELDGSGDAELHSSTEPAAEDNEPSRGDAYNCDEGIPDLLNDLHQKLHSLWPVKCKVAHKLMLRLEARREYKDGRHGHLETKVVELDTLSSWHDESHDHCWGRVVYAIGRKPPAPEPPKPRRPKVRFADDSDAREDPCHHHQTRSCRLTPSSAQQHKSDEPFTLCPLIQRSGRELKCFRVDLESQESTEVLDRRGVCSTKSMTSLSNLLPPMKMMETGSEPPSRSQRERSRGASHQLSLKERAELGLVFACSLLQLCKDGWGAKQTSKDEGAAALGAKGEGVWLSRDWTKPENGICFLPGHKKVDIRSPFLPVVFDDITGGDATAQRQHSGFSYHTSSIVALATTLVRFQHQEVIQELDSIWQDLVKGMGGRVPPATNWNALDTLLDEDVFEAYVDEKCKMAIRACIRGGLIDTIGYEDVATQKKLFHAMVVKPLAEYRDETEKKSRVDDLGVSRHSHANSGRDGRDSDHEDEDREENGDEWRNDFQDTAAFMTGPGSNASHRTAWLDKLKQLSTIVHKIQTRWKSKTIKPPKPIRIAVLDTGLNLTKEFFQNKARRAKIRKIADFVPPPSRTTAGEPIYVDVEAGGSTDSFGHGTLMTQFLMEVAPLAEIFIARVAADTDSLSLPASKEAVARAIKWASEQHRVDVISMSFGFAETDPSIHEAITSVQLTRRNSIIFLASAGNSSSEREKFPAYHRDVLSIRATDCDGVFLAKKPPQDGERPSLIFGAYGDDIPDRIASEYNAKICKAGSSIATAVAAAIAAVMLAYIESLPFAFATAEVSKSKGGTQLVLERELERQRDELRDLEKLRTVEGMSLLFNRMAPDKASHPMDRWISPVWFFGERATDVARKDALIELARGVRTPAPPSR</sequence>
<evidence type="ECO:0000256" key="5">
    <source>
        <dbReference type="PROSITE-ProRule" id="PRU01240"/>
    </source>
</evidence>
<evidence type="ECO:0000256" key="6">
    <source>
        <dbReference type="SAM" id="MobiDB-lite"/>
    </source>
</evidence>
<feature type="compositionally biased region" description="Basic and acidic residues" evidence="6">
    <location>
        <begin position="178"/>
        <end position="191"/>
    </location>
</feature>